<feature type="signal peptide" evidence="1">
    <location>
        <begin position="1"/>
        <end position="37"/>
    </location>
</feature>
<dbReference type="EMBL" id="BTGU01012158">
    <property type="protein sequence ID" value="GMN74222.1"/>
    <property type="molecule type" value="Genomic_DNA"/>
</dbReference>
<organism evidence="2 3">
    <name type="scientific">Ficus carica</name>
    <name type="common">Common fig</name>
    <dbReference type="NCBI Taxonomy" id="3494"/>
    <lineage>
        <taxon>Eukaryota</taxon>
        <taxon>Viridiplantae</taxon>
        <taxon>Streptophyta</taxon>
        <taxon>Embryophyta</taxon>
        <taxon>Tracheophyta</taxon>
        <taxon>Spermatophyta</taxon>
        <taxon>Magnoliopsida</taxon>
        <taxon>eudicotyledons</taxon>
        <taxon>Gunneridae</taxon>
        <taxon>Pentapetalae</taxon>
        <taxon>rosids</taxon>
        <taxon>fabids</taxon>
        <taxon>Rosales</taxon>
        <taxon>Moraceae</taxon>
        <taxon>Ficeae</taxon>
        <taxon>Ficus</taxon>
    </lineage>
</organism>
<evidence type="ECO:0008006" key="4">
    <source>
        <dbReference type="Google" id="ProtNLM"/>
    </source>
</evidence>
<reference evidence="2" key="1">
    <citation type="submission" date="2023-07" db="EMBL/GenBank/DDBJ databases">
        <title>draft genome sequence of fig (Ficus carica).</title>
        <authorList>
            <person name="Takahashi T."/>
            <person name="Nishimura K."/>
        </authorList>
    </citation>
    <scope>NUCLEOTIDE SEQUENCE</scope>
</reference>
<name>A0AA88EFZ0_FICCA</name>
<evidence type="ECO:0000313" key="2">
    <source>
        <dbReference type="EMBL" id="GMN74222.1"/>
    </source>
</evidence>
<keyword evidence="1" id="KW-0732">Signal</keyword>
<accession>A0AA88EFZ0</accession>
<proteinExistence type="predicted"/>
<protein>
    <recommendedName>
        <fullName evidence="4">Secreted protein</fullName>
    </recommendedName>
</protein>
<evidence type="ECO:0000313" key="3">
    <source>
        <dbReference type="Proteomes" id="UP001187192"/>
    </source>
</evidence>
<keyword evidence="3" id="KW-1185">Reference proteome</keyword>
<sequence>MACLTLQLSVPHRSASPSLVAHLVLLCCSFLCPSSFACAFGLVSAGEGSTLRLPECIVVLFAPKFYSPSLPFGFLPPGLILDSGHRTWAPAGSVNRTPGLGTAGGKCVADWCPRSKVEEKVVLASISEQPNQFNERFLPAHYRLHRPFTPPPPRTPLPKYSILTFYISDSLSKNLTVWKAGLCSALQNLLICLSIDFSILLFDKSGFGAEMGGLFFLS</sequence>
<evidence type="ECO:0000256" key="1">
    <source>
        <dbReference type="SAM" id="SignalP"/>
    </source>
</evidence>
<feature type="chain" id="PRO_5041680804" description="Secreted protein" evidence="1">
    <location>
        <begin position="38"/>
        <end position="218"/>
    </location>
</feature>
<comment type="caution">
    <text evidence="2">The sequence shown here is derived from an EMBL/GenBank/DDBJ whole genome shotgun (WGS) entry which is preliminary data.</text>
</comment>
<dbReference type="AlphaFoldDB" id="A0AA88EFZ0"/>
<dbReference type="Proteomes" id="UP001187192">
    <property type="component" value="Unassembled WGS sequence"/>
</dbReference>
<gene>
    <name evidence="2" type="ORF">TIFTF001_053131</name>
</gene>